<dbReference type="PROSITE" id="PS51257">
    <property type="entry name" value="PROKAR_LIPOPROTEIN"/>
    <property type="match status" value="1"/>
</dbReference>
<evidence type="ECO:0000313" key="3">
    <source>
        <dbReference type="Proteomes" id="UP000479293"/>
    </source>
</evidence>
<dbReference type="AlphaFoldDB" id="A0A7C9F882"/>
<dbReference type="Gene3D" id="3.30.60.30">
    <property type="match status" value="1"/>
</dbReference>
<organism evidence="2 3">
    <name type="scientific">Salmonirosea aquatica</name>
    <dbReference type="NCBI Taxonomy" id="2654236"/>
    <lineage>
        <taxon>Bacteria</taxon>
        <taxon>Pseudomonadati</taxon>
        <taxon>Bacteroidota</taxon>
        <taxon>Cytophagia</taxon>
        <taxon>Cytophagales</taxon>
        <taxon>Spirosomataceae</taxon>
        <taxon>Salmonirosea</taxon>
    </lineage>
</organism>
<dbReference type="RefSeq" id="WP_152758341.1">
    <property type="nucleotide sequence ID" value="NZ_WHLY01000002.1"/>
</dbReference>
<evidence type="ECO:0000259" key="1">
    <source>
        <dbReference type="PROSITE" id="PS51465"/>
    </source>
</evidence>
<dbReference type="PROSITE" id="PS51465">
    <property type="entry name" value="KAZAL_2"/>
    <property type="match status" value="1"/>
</dbReference>
<dbReference type="Pfam" id="PF00050">
    <property type="entry name" value="Kazal_1"/>
    <property type="match status" value="1"/>
</dbReference>
<protein>
    <submittedName>
        <fullName evidence="2">Protease inhibitor Kazal-type</fullName>
    </submittedName>
</protein>
<dbReference type="InterPro" id="IPR036058">
    <property type="entry name" value="Kazal_dom_sf"/>
</dbReference>
<sequence length="72" mass="7901">MKKIATLFILMLAFGCHKEVDRECIEQPHDGRACPFIYNPVCGCNGKTYANSCVAESVGIIKYTAGACKSKR</sequence>
<feature type="domain" description="Kazal-like" evidence="1">
    <location>
        <begin position="18"/>
        <end position="70"/>
    </location>
</feature>
<comment type="caution">
    <text evidence="2">The sequence shown here is derived from an EMBL/GenBank/DDBJ whole genome shotgun (WGS) entry which is preliminary data.</text>
</comment>
<name>A0A7C9F882_9BACT</name>
<keyword evidence="3" id="KW-1185">Reference proteome</keyword>
<dbReference type="SUPFAM" id="SSF100895">
    <property type="entry name" value="Kazal-type serine protease inhibitors"/>
    <property type="match status" value="1"/>
</dbReference>
<dbReference type="Proteomes" id="UP000479293">
    <property type="component" value="Unassembled WGS sequence"/>
</dbReference>
<accession>A0A7C9F882</accession>
<proteinExistence type="predicted"/>
<evidence type="ECO:0000313" key="2">
    <source>
        <dbReference type="EMBL" id="MPR33244.1"/>
    </source>
</evidence>
<dbReference type="EMBL" id="WHLY01000002">
    <property type="protein sequence ID" value="MPR33244.1"/>
    <property type="molecule type" value="Genomic_DNA"/>
</dbReference>
<dbReference type="InterPro" id="IPR002350">
    <property type="entry name" value="Kazal_dom"/>
</dbReference>
<gene>
    <name evidence="2" type="ORF">GBK04_07700</name>
</gene>
<reference evidence="2 3" key="1">
    <citation type="submission" date="2019-10" db="EMBL/GenBank/DDBJ databases">
        <title>Draft Genome Sequence of Cytophagaceae sp. SJW1-29.</title>
        <authorList>
            <person name="Choi A."/>
        </authorList>
    </citation>
    <scope>NUCLEOTIDE SEQUENCE [LARGE SCALE GENOMIC DNA]</scope>
    <source>
        <strain evidence="2 3">SJW1-29</strain>
    </source>
</reference>